<evidence type="ECO:0000313" key="6">
    <source>
        <dbReference type="EMBL" id="GAJ30114.1"/>
    </source>
</evidence>
<gene>
    <name evidence="6" type="ORF">Amme_104_022</name>
</gene>
<dbReference type="Proteomes" id="UP000019760">
    <property type="component" value="Unassembled WGS sequence"/>
</dbReference>
<dbReference type="InterPro" id="IPR000847">
    <property type="entry name" value="LysR_HTH_N"/>
</dbReference>
<dbReference type="SUPFAM" id="SSF53850">
    <property type="entry name" value="Periplasmic binding protein-like II"/>
    <property type="match status" value="1"/>
</dbReference>
<dbReference type="CDD" id="cd08422">
    <property type="entry name" value="PBP2_CrgA_like"/>
    <property type="match status" value="1"/>
</dbReference>
<dbReference type="InterPro" id="IPR058163">
    <property type="entry name" value="LysR-type_TF_proteobact-type"/>
</dbReference>
<evidence type="ECO:0000256" key="1">
    <source>
        <dbReference type="ARBA" id="ARBA00009437"/>
    </source>
</evidence>
<dbReference type="Pfam" id="PF00126">
    <property type="entry name" value="HTH_1"/>
    <property type="match status" value="1"/>
</dbReference>
<dbReference type="Gene3D" id="3.40.190.290">
    <property type="match status" value="1"/>
</dbReference>
<dbReference type="InterPro" id="IPR036390">
    <property type="entry name" value="WH_DNA-bd_sf"/>
</dbReference>
<evidence type="ECO:0000256" key="4">
    <source>
        <dbReference type="ARBA" id="ARBA00023163"/>
    </source>
</evidence>
<keyword evidence="7" id="KW-1185">Reference proteome</keyword>
<dbReference type="AlphaFoldDB" id="A0A023D7L8"/>
<dbReference type="GO" id="GO:0003677">
    <property type="term" value="F:DNA binding"/>
    <property type="evidence" value="ECO:0007669"/>
    <property type="project" value="UniProtKB-KW"/>
</dbReference>
<keyword evidence="4" id="KW-0804">Transcription</keyword>
<accession>A0A023D7L8</accession>
<evidence type="ECO:0000256" key="2">
    <source>
        <dbReference type="ARBA" id="ARBA00023015"/>
    </source>
</evidence>
<dbReference type="InterPro" id="IPR005119">
    <property type="entry name" value="LysR_subst-bd"/>
</dbReference>
<dbReference type="PRINTS" id="PR00039">
    <property type="entry name" value="HTHLYSR"/>
</dbReference>
<dbReference type="SUPFAM" id="SSF46785">
    <property type="entry name" value="Winged helix' DNA-binding domain"/>
    <property type="match status" value="1"/>
</dbReference>
<organism evidence="6 7">
    <name type="scientific">Acidomonas methanolica NBRC 104435</name>
    <dbReference type="NCBI Taxonomy" id="1231351"/>
    <lineage>
        <taxon>Bacteria</taxon>
        <taxon>Pseudomonadati</taxon>
        <taxon>Pseudomonadota</taxon>
        <taxon>Alphaproteobacteria</taxon>
        <taxon>Acetobacterales</taxon>
        <taxon>Acetobacteraceae</taxon>
        <taxon>Acidomonas</taxon>
    </lineage>
</organism>
<feature type="domain" description="HTH lysR-type" evidence="5">
    <location>
        <begin position="93"/>
        <end position="150"/>
    </location>
</feature>
<evidence type="ECO:0000259" key="5">
    <source>
        <dbReference type="PROSITE" id="PS50931"/>
    </source>
</evidence>
<keyword evidence="3" id="KW-0238">DNA-binding</keyword>
<sequence>MTPWDTAAVLAMGEALWQVERGRSAGISGASQGIVMRGGSVDTTRNIDISSACAVFGGHGADDHNVARAMHIKVNGGKKGGHLNSGKMNRPMDLLSALRSFIRVAETGSFSVVSRELHVSQPTISRQILLLENHYGVRLFSRTTRCLTLTDDGRTLLEHAQNVQTMMDDAHLALSQRQSGVYGHIRLGTPTAFGLYLTRHLPALLEQHPELSVELVVSDSFGDIVRDGIDMAIRVGMGSSGTTITRHLADVERVLVGSPDFVSRHPRPRHPNDLLGLSPVVYTYGTQEPEWLFRKGNQEVRMPMHSAFRTNSSEVVHRAVVEGIGVGLMPLFSVAEELRSGRLLRVLPDWHAPALDLHVVYPGPQGISLRRRAVLNFVLSLAADLSAGDVSVREGALQE</sequence>
<proteinExistence type="inferred from homology"/>
<keyword evidence="2" id="KW-0805">Transcription regulation</keyword>
<reference evidence="7" key="1">
    <citation type="journal article" date="2014" name="FEMS Microbiol. Lett.">
        <title>Draft Genomic DNA Sequence of the Facultatively Methylotrophic Bacterium Acidomonas methanolica type strain MB58.</title>
        <authorList>
            <person name="Higashiura N."/>
            <person name="Hadano H."/>
            <person name="Hirakawa H."/>
            <person name="Matsutani M."/>
            <person name="Takabe S."/>
            <person name="Matsushita K."/>
            <person name="Azuma Y."/>
        </authorList>
    </citation>
    <scope>NUCLEOTIDE SEQUENCE [LARGE SCALE GENOMIC DNA]</scope>
    <source>
        <strain evidence="7">MB58</strain>
    </source>
</reference>
<dbReference type="FunFam" id="1.10.10.10:FF:000001">
    <property type="entry name" value="LysR family transcriptional regulator"/>
    <property type="match status" value="1"/>
</dbReference>
<dbReference type="Pfam" id="PF03466">
    <property type="entry name" value="LysR_substrate"/>
    <property type="match status" value="1"/>
</dbReference>
<name>A0A023D7L8_ACIMT</name>
<dbReference type="Gene3D" id="1.10.10.10">
    <property type="entry name" value="Winged helix-like DNA-binding domain superfamily/Winged helix DNA-binding domain"/>
    <property type="match status" value="1"/>
</dbReference>
<comment type="caution">
    <text evidence="6">The sequence shown here is derived from an EMBL/GenBank/DDBJ whole genome shotgun (WGS) entry which is preliminary data.</text>
</comment>
<comment type="similarity">
    <text evidence="1">Belongs to the LysR transcriptional regulatory family.</text>
</comment>
<evidence type="ECO:0000256" key="3">
    <source>
        <dbReference type="ARBA" id="ARBA00023125"/>
    </source>
</evidence>
<reference evidence="6 7" key="2">
    <citation type="journal article" date="2014" name="FEMS Microbiol. Lett.">
        <title>Draft genomic DNA sequence of the facultatively methylotrophic bacterium Acidomonas methanolica type strain MB58.</title>
        <authorList>
            <person name="Higashiura N."/>
            <person name="Hadano H."/>
            <person name="Hirakawa H."/>
            <person name="Matsutani M."/>
            <person name="Takabe S."/>
            <person name="Matsushita K."/>
            <person name="Azuma Y."/>
        </authorList>
    </citation>
    <scope>NUCLEOTIDE SEQUENCE [LARGE SCALE GENOMIC DNA]</scope>
    <source>
        <strain evidence="6 7">MB58</strain>
    </source>
</reference>
<dbReference type="PROSITE" id="PS50931">
    <property type="entry name" value="HTH_LYSR"/>
    <property type="match status" value="1"/>
</dbReference>
<dbReference type="EMBL" id="BAND01000103">
    <property type="protein sequence ID" value="GAJ30114.1"/>
    <property type="molecule type" value="Genomic_DNA"/>
</dbReference>
<dbReference type="InterPro" id="IPR036388">
    <property type="entry name" value="WH-like_DNA-bd_sf"/>
</dbReference>
<protein>
    <submittedName>
        <fullName evidence="6">Transcriptional regulator LysR</fullName>
    </submittedName>
</protein>
<dbReference type="GO" id="GO:0003700">
    <property type="term" value="F:DNA-binding transcription factor activity"/>
    <property type="evidence" value="ECO:0007669"/>
    <property type="project" value="InterPro"/>
</dbReference>
<evidence type="ECO:0000313" key="7">
    <source>
        <dbReference type="Proteomes" id="UP000019760"/>
    </source>
</evidence>
<dbReference type="PANTHER" id="PTHR30537">
    <property type="entry name" value="HTH-TYPE TRANSCRIPTIONAL REGULATOR"/>
    <property type="match status" value="1"/>
</dbReference>
<dbReference type="PANTHER" id="PTHR30537:SF5">
    <property type="entry name" value="HTH-TYPE TRANSCRIPTIONAL ACTIVATOR TTDR-RELATED"/>
    <property type="match status" value="1"/>
</dbReference>
<dbReference type="RefSeq" id="WP_306310149.1">
    <property type="nucleotide sequence ID" value="NZ_BAND01000103.1"/>
</dbReference>